<dbReference type="SUPFAM" id="SSF110849">
    <property type="entry name" value="ParB/Sulfiredoxin"/>
    <property type="match status" value="1"/>
</dbReference>
<evidence type="ECO:0000256" key="3">
    <source>
        <dbReference type="ARBA" id="ARBA00023125"/>
    </source>
</evidence>
<dbReference type="Pfam" id="PF17762">
    <property type="entry name" value="HTH_ParB"/>
    <property type="match status" value="1"/>
</dbReference>
<evidence type="ECO:0000313" key="5">
    <source>
        <dbReference type="EMBL" id="MEQ2520523.1"/>
    </source>
</evidence>
<keyword evidence="6" id="KW-1185">Reference proteome</keyword>
<dbReference type="InterPro" id="IPR057240">
    <property type="entry name" value="ParB_dimer_C"/>
</dbReference>
<dbReference type="RefSeq" id="WP_349216029.1">
    <property type="nucleotide sequence ID" value="NZ_JBBMFA010000091.1"/>
</dbReference>
<name>A0ABV1GFQ8_9FIRM</name>
<accession>A0ABV1GFQ8</accession>
<keyword evidence="2" id="KW-0159">Chromosome partition</keyword>
<dbReference type="PANTHER" id="PTHR33375:SF1">
    <property type="entry name" value="CHROMOSOME-PARTITIONING PROTEIN PARB-RELATED"/>
    <property type="match status" value="1"/>
</dbReference>
<evidence type="ECO:0000259" key="4">
    <source>
        <dbReference type="SMART" id="SM00470"/>
    </source>
</evidence>
<sequence length="287" mass="31652">MAAKKGGLGRGLDLLFQDTGASSADDGVTMLRLTEVEPDKAQPRKHFDDAALGELADSISQHGVLQPIVVRQVPGGSYKIVAGERRWRAARLAGLDQIPVLVKDISEQQAMELALIENLQREDLDPVEEAAGYRQLMDRCGYTQETAAQKLGKSRSAVANSLRLLNLPPKALEDLKKGLLTPGHAKAVLGLPDEESRQQAADWIVERGLSVREAELLCRNMMKQPKKRKPTLLPPLPSEVELSLKEVLGTEVKVRYKGGKGELQVHFYSDDQLKEFANLLGKYTKEK</sequence>
<dbReference type="Gene3D" id="3.90.1530.30">
    <property type="match status" value="1"/>
</dbReference>
<reference evidence="5 6" key="1">
    <citation type="submission" date="2024-03" db="EMBL/GenBank/DDBJ databases">
        <title>Human intestinal bacterial collection.</title>
        <authorList>
            <person name="Pauvert C."/>
            <person name="Hitch T.C.A."/>
            <person name="Clavel T."/>
        </authorList>
    </citation>
    <scope>NUCLEOTIDE SEQUENCE [LARGE SCALE GENOMIC DNA]</scope>
    <source>
        <strain evidence="5 6">CLA-JM-H11</strain>
    </source>
</reference>
<dbReference type="Proteomes" id="UP001477672">
    <property type="component" value="Unassembled WGS sequence"/>
</dbReference>
<organism evidence="5 6">
    <name type="scientific">Ruthenibacterium intestinale</name>
    <dbReference type="NCBI Taxonomy" id="3133163"/>
    <lineage>
        <taxon>Bacteria</taxon>
        <taxon>Bacillati</taxon>
        <taxon>Bacillota</taxon>
        <taxon>Clostridia</taxon>
        <taxon>Eubacteriales</taxon>
        <taxon>Oscillospiraceae</taxon>
        <taxon>Ruthenibacterium</taxon>
    </lineage>
</organism>
<dbReference type="PANTHER" id="PTHR33375">
    <property type="entry name" value="CHROMOSOME-PARTITIONING PROTEIN PARB-RELATED"/>
    <property type="match status" value="1"/>
</dbReference>
<proteinExistence type="inferred from homology"/>
<protein>
    <submittedName>
        <fullName evidence="5">ParB/RepB/Spo0J family partition protein</fullName>
    </submittedName>
</protein>
<keyword evidence="3" id="KW-0238">DNA-binding</keyword>
<dbReference type="NCBIfam" id="TIGR00180">
    <property type="entry name" value="parB_part"/>
    <property type="match status" value="1"/>
</dbReference>
<evidence type="ECO:0000313" key="6">
    <source>
        <dbReference type="Proteomes" id="UP001477672"/>
    </source>
</evidence>
<evidence type="ECO:0000256" key="1">
    <source>
        <dbReference type="ARBA" id="ARBA00006295"/>
    </source>
</evidence>
<dbReference type="EMBL" id="JBBMFA010000091">
    <property type="protein sequence ID" value="MEQ2520523.1"/>
    <property type="molecule type" value="Genomic_DNA"/>
</dbReference>
<dbReference type="Pfam" id="PF23552">
    <property type="entry name" value="ParB_C"/>
    <property type="match status" value="1"/>
</dbReference>
<dbReference type="InterPro" id="IPR036086">
    <property type="entry name" value="ParB/Sulfiredoxin_sf"/>
</dbReference>
<dbReference type="SMART" id="SM00470">
    <property type="entry name" value="ParB"/>
    <property type="match status" value="1"/>
</dbReference>
<gene>
    <name evidence="5" type="ORF">WMO24_08775</name>
</gene>
<dbReference type="Gene3D" id="1.10.10.2830">
    <property type="match status" value="1"/>
</dbReference>
<comment type="similarity">
    <text evidence="1">Belongs to the ParB family.</text>
</comment>
<dbReference type="Pfam" id="PF02195">
    <property type="entry name" value="ParB_N"/>
    <property type="match status" value="1"/>
</dbReference>
<dbReference type="CDD" id="cd16393">
    <property type="entry name" value="SPO0J_N"/>
    <property type="match status" value="1"/>
</dbReference>
<evidence type="ECO:0000256" key="2">
    <source>
        <dbReference type="ARBA" id="ARBA00022829"/>
    </source>
</evidence>
<feature type="domain" description="ParB-like N-terminal" evidence="4">
    <location>
        <begin position="29"/>
        <end position="119"/>
    </location>
</feature>
<dbReference type="InterPro" id="IPR050336">
    <property type="entry name" value="Chromosome_partition/occlusion"/>
</dbReference>
<dbReference type="InterPro" id="IPR041468">
    <property type="entry name" value="HTH_ParB/Spo0J"/>
</dbReference>
<dbReference type="InterPro" id="IPR003115">
    <property type="entry name" value="ParB_N"/>
</dbReference>
<comment type="caution">
    <text evidence="5">The sequence shown here is derived from an EMBL/GenBank/DDBJ whole genome shotgun (WGS) entry which is preliminary data.</text>
</comment>
<dbReference type="SUPFAM" id="SSF109709">
    <property type="entry name" value="KorB DNA-binding domain-like"/>
    <property type="match status" value="1"/>
</dbReference>
<dbReference type="InterPro" id="IPR004437">
    <property type="entry name" value="ParB/RepB/Spo0J"/>
</dbReference>